<reference evidence="3" key="3">
    <citation type="submission" date="2023-05" db="EMBL/GenBank/DDBJ databases">
        <authorList>
            <person name="Smith C.H."/>
        </authorList>
    </citation>
    <scope>NUCLEOTIDE SEQUENCE</scope>
    <source>
        <strain evidence="3">CHS0354</strain>
        <tissue evidence="3">Mantle</tissue>
    </source>
</reference>
<dbReference type="AlphaFoldDB" id="A0AAE0SW89"/>
<accession>A0AAE0SW89</accession>
<evidence type="ECO:0000313" key="3">
    <source>
        <dbReference type="EMBL" id="KAK3599217.1"/>
    </source>
</evidence>
<dbReference type="PROSITE" id="PS01208">
    <property type="entry name" value="VWFC_1"/>
    <property type="match status" value="1"/>
</dbReference>
<gene>
    <name evidence="3" type="ORF">CHS0354_012825</name>
</gene>
<sequence>MGFSITKKCLMLLTVLPMFCRGFFLPIPFWTYRHGTPKPVTDPCLAVKCDIPECANPIYTEGQCCPVCYSSQPPPTDPCKYVECLMLCLEAILIEGQCCPVCSSELSKPGSNDTCNPCTYQENGTMTCGRIQCPKLDCGYQVVSKEECCPMCQCFHEQKYYFPGRIVNGDPCRPCLCQKDGNIKCESIECPKLTCMYQIIPTGHCCPVCQCKQGNRYYLNGEIVAKEMCSQQICQADGTVKEKHVKCPDLMCNKDGNCCPECVTDD</sequence>
<comment type="caution">
    <text evidence="3">The sequence shown here is derived from an EMBL/GenBank/DDBJ whole genome shotgun (WGS) entry which is preliminary data.</text>
</comment>
<evidence type="ECO:0000259" key="2">
    <source>
        <dbReference type="PROSITE" id="PS50184"/>
    </source>
</evidence>
<dbReference type="InterPro" id="IPR001007">
    <property type="entry name" value="VWF_dom"/>
</dbReference>
<reference evidence="3" key="2">
    <citation type="journal article" date="2021" name="Genome Biol. Evol.">
        <title>Developing a high-quality reference genome for a parasitic bivalve with doubly uniparental inheritance (Bivalvia: Unionida).</title>
        <authorList>
            <person name="Smith C.H."/>
        </authorList>
    </citation>
    <scope>NUCLEOTIDE SEQUENCE</scope>
    <source>
        <strain evidence="3">CHS0354</strain>
        <tissue evidence="3">Mantle</tissue>
    </source>
</reference>
<keyword evidence="1" id="KW-0732">Signal</keyword>
<dbReference type="SMART" id="SM00214">
    <property type="entry name" value="VWC"/>
    <property type="match status" value="2"/>
</dbReference>
<organism evidence="3 4">
    <name type="scientific">Potamilus streckersoni</name>
    <dbReference type="NCBI Taxonomy" id="2493646"/>
    <lineage>
        <taxon>Eukaryota</taxon>
        <taxon>Metazoa</taxon>
        <taxon>Spiralia</taxon>
        <taxon>Lophotrochozoa</taxon>
        <taxon>Mollusca</taxon>
        <taxon>Bivalvia</taxon>
        <taxon>Autobranchia</taxon>
        <taxon>Heteroconchia</taxon>
        <taxon>Palaeoheterodonta</taxon>
        <taxon>Unionida</taxon>
        <taxon>Unionoidea</taxon>
        <taxon>Unionidae</taxon>
        <taxon>Ambleminae</taxon>
        <taxon>Lampsilini</taxon>
        <taxon>Potamilus</taxon>
    </lineage>
</organism>
<keyword evidence="4" id="KW-1185">Reference proteome</keyword>
<feature type="domain" description="VWFC" evidence="2">
    <location>
        <begin position="154"/>
        <end position="210"/>
    </location>
</feature>
<evidence type="ECO:0000256" key="1">
    <source>
        <dbReference type="SAM" id="SignalP"/>
    </source>
</evidence>
<dbReference type="Proteomes" id="UP001195483">
    <property type="component" value="Unassembled WGS sequence"/>
</dbReference>
<proteinExistence type="predicted"/>
<feature type="chain" id="PRO_5042024279" description="VWFC domain-containing protein" evidence="1">
    <location>
        <begin position="23"/>
        <end position="266"/>
    </location>
</feature>
<protein>
    <recommendedName>
        <fullName evidence="2">VWFC domain-containing protein</fullName>
    </recommendedName>
</protein>
<dbReference type="Gene3D" id="6.20.200.20">
    <property type="match status" value="1"/>
</dbReference>
<dbReference type="Pfam" id="PF23334">
    <property type="entry name" value="VWC2L_2nd"/>
    <property type="match status" value="1"/>
</dbReference>
<dbReference type="EMBL" id="JAEAOA010000772">
    <property type="protein sequence ID" value="KAK3599217.1"/>
    <property type="molecule type" value="Genomic_DNA"/>
</dbReference>
<dbReference type="PROSITE" id="PS50184">
    <property type="entry name" value="VWFC_2"/>
    <property type="match status" value="1"/>
</dbReference>
<name>A0AAE0SW89_9BIVA</name>
<dbReference type="SUPFAM" id="SSF57603">
    <property type="entry name" value="FnI-like domain"/>
    <property type="match status" value="2"/>
</dbReference>
<evidence type="ECO:0000313" key="4">
    <source>
        <dbReference type="Proteomes" id="UP001195483"/>
    </source>
</evidence>
<feature type="signal peptide" evidence="1">
    <location>
        <begin position="1"/>
        <end position="22"/>
    </location>
</feature>
<reference evidence="3" key="1">
    <citation type="journal article" date="2021" name="Genome Biol. Evol.">
        <title>A High-Quality Reference Genome for a Parasitic Bivalve with Doubly Uniparental Inheritance (Bivalvia: Unionida).</title>
        <authorList>
            <person name="Smith C.H."/>
        </authorList>
    </citation>
    <scope>NUCLEOTIDE SEQUENCE</scope>
    <source>
        <strain evidence="3">CHS0354</strain>
    </source>
</reference>